<dbReference type="EMBL" id="QNRX01000010">
    <property type="protein sequence ID" value="RBP63303.1"/>
    <property type="molecule type" value="Genomic_DNA"/>
</dbReference>
<dbReference type="PANTHER" id="PTHR33154">
    <property type="entry name" value="TRANSCRIPTIONAL REGULATOR, ARSR FAMILY"/>
    <property type="match status" value="1"/>
</dbReference>
<dbReference type="GO" id="GO:0003700">
    <property type="term" value="F:DNA-binding transcription factor activity"/>
    <property type="evidence" value="ECO:0007669"/>
    <property type="project" value="InterPro"/>
</dbReference>
<keyword evidence="3" id="KW-0804">Transcription</keyword>
<evidence type="ECO:0000313" key="5">
    <source>
        <dbReference type="EMBL" id="RBP63303.1"/>
    </source>
</evidence>
<keyword evidence="2" id="KW-0238">DNA-binding</keyword>
<proteinExistence type="predicted"/>
<gene>
    <name evidence="5" type="ORF">DES36_11046</name>
</gene>
<dbReference type="Pfam" id="PF01022">
    <property type="entry name" value="HTH_5"/>
    <property type="match status" value="1"/>
</dbReference>
<feature type="domain" description="HTH arsR-type" evidence="4">
    <location>
        <begin position="1"/>
        <end position="93"/>
    </location>
</feature>
<dbReference type="PRINTS" id="PR00778">
    <property type="entry name" value="HTHARSR"/>
</dbReference>
<dbReference type="OrthoDB" id="1853739at2"/>
<keyword evidence="1" id="KW-0805">Transcription regulation</keyword>
<dbReference type="PROSITE" id="PS50987">
    <property type="entry name" value="HTH_ARSR_2"/>
    <property type="match status" value="1"/>
</dbReference>
<evidence type="ECO:0000256" key="2">
    <source>
        <dbReference type="ARBA" id="ARBA00023125"/>
    </source>
</evidence>
<evidence type="ECO:0000256" key="3">
    <source>
        <dbReference type="ARBA" id="ARBA00023163"/>
    </source>
</evidence>
<dbReference type="InterPro" id="IPR036390">
    <property type="entry name" value="WH_DNA-bd_sf"/>
</dbReference>
<reference evidence="5 6" key="1">
    <citation type="submission" date="2018-06" db="EMBL/GenBank/DDBJ databases">
        <title>Genomic Encyclopedia of Type Strains, Phase IV (KMG-IV): sequencing the most valuable type-strain genomes for metagenomic binning, comparative biology and taxonomic classification.</title>
        <authorList>
            <person name="Goeker M."/>
        </authorList>
    </citation>
    <scope>NUCLEOTIDE SEQUENCE [LARGE SCALE GENOMIC DNA]</scope>
    <source>
        <strain evidence="5 6">DSM 22112</strain>
    </source>
</reference>
<dbReference type="RefSeq" id="WP_113920821.1">
    <property type="nucleotide sequence ID" value="NZ_QNRX01000010.1"/>
</dbReference>
<organism evidence="5 6">
    <name type="scientific">Alkalibaculum bacchi</name>
    <dbReference type="NCBI Taxonomy" id="645887"/>
    <lineage>
        <taxon>Bacteria</taxon>
        <taxon>Bacillati</taxon>
        <taxon>Bacillota</taxon>
        <taxon>Clostridia</taxon>
        <taxon>Eubacteriales</taxon>
        <taxon>Eubacteriaceae</taxon>
        <taxon>Alkalibaculum</taxon>
    </lineage>
</organism>
<dbReference type="Proteomes" id="UP000253490">
    <property type="component" value="Unassembled WGS sequence"/>
</dbReference>
<dbReference type="InterPro" id="IPR036388">
    <property type="entry name" value="WH-like_DNA-bd_sf"/>
</dbReference>
<dbReference type="SUPFAM" id="SSF46785">
    <property type="entry name" value="Winged helix' DNA-binding domain"/>
    <property type="match status" value="1"/>
</dbReference>
<dbReference type="Gene3D" id="1.10.10.10">
    <property type="entry name" value="Winged helix-like DNA-binding domain superfamily/Winged helix DNA-binding domain"/>
    <property type="match status" value="1"/>
</dbReference>
<evidence type="ECO:0000313" key="6">
    <source>
        <dbReference type="Proteomes" id="UP000253490"/>
    </source>
</evidence>
<dbReference type="InterPro" id="IPR011991">
    <property type="entry name" value="ArsR-like_HTH"/>
</dbReference>
<dbReference type="SMART" id="SM00418">
    <property type="entry name" value="HTH_ARSR"/>
    <property type="match status" value="1"/>
</dbReference>
<accession>A0A366I7B1</accession>
<dbReference type="CDD" id="cd00090">
    <property type="entry name" value="HTH_ARSR"/>
    <property type="match status" value="1"/>
</dbReference>
<dbReference type="NCBIfam" id="NF033788">
    <property type="entry name" value="HTH_metalloreg"/>
    <property type="match status" value="1"/>
</dbReference>
<evidence type="ECO:0000259" key="4">
    <source>
        <dbReference type="PROSITE" id="PS50987"/>
    </source>
</evidence>
<sequence>MEEHVKVVAELLKVLANENRLLILCYLIEGPLTVSELSLKITTITQSALSQHLAILKAHKIVDSIKKGQTITYSINDERILSVMEVLKAKYCV</sequence>
<comment type="caution">
    <text evidence="5">The sequence shown here is derived from an EMBL/GenBank/DDBJ whole genome shotgun (WGS) entry which is preliminary data.</text>
</comment>
<dbReference type="PANTHER" id="PTHR33154:SF28">
    <property type="entry name" value="HTH-TYPE TRANSCRIPTIONAL REGULATOR YGAV-RELATED"/>
    <property type="match status" value="1"/>
</dbReference>
<dbReference type="InterPro" id="IPR001845">
    <property type="entry name" value="HTH_ArsR_DNA-bd_dom"/>
</dbReference>
<keyword evidence="6" id="KW-1185">Reference proteome</keyword>
<dbReference type="InterPro" id="IPR051081">
    <property type="entry name" value="HTH_MetalResp_TranReg"/>
</dbReference>
<dbReference type="GO" id="GO:0003677">
    <property type="term" value="F:DNA binding"/>
    <property type="evidence" value="ECO:0007669"/>
    <property type="project" value="UniProtKB-KW"/>
</dbReference>
<evidence type="ECO:0000256" key="1">
    <source>
        <dbReference type="ARBA" id="ARBA00023015"/>
    </source>
</evidence>
<dbReference type="AlphaFoldDB" id="A0A366I7B1"/>
<protein>
    <submittedName>
        <fullName evidence="5">ArsR family transcriptional regulator</fullName>
    </submittedName>
</protein>
<name>A0A366I7B1_9FIRM</name>